<proteinExistence type="inferred from homology"/>
<evidence type="ECO:0000256" key="1">
    <source>
        <dbReference type="ARBA" id="ARBA00008060"/>
    </source>
</evidence>
<reference evidence="9" key="1">
    <citation type="submission" date="2020-12" db="EMBL/GenBank/DDBJ databases">
        <authorList>
            <consortium name="Molecular Ecology Group"/>
        </authorList>
    </citation>
    <scope>NUCLEOTIDE SEQUENCE</scope>
    <source>
        <strain evidence="9">TBG_1078</strain>
    </source>
</reference>
<evidence type="ECO:0000256" key="6">
    <source>
        <dbReference type="ARBA" id="ARBA00059338"/>
    </source>
</evidence>
<keyword evidence="3" id="KW-0227">DNA damage</keyword>
<feature type="region of interest" description="Disordered" evidence="8">
    <location>
        <begin position="1"/>
        <end position="106"/>
    </location>
</feature>
<accession>A0A811XYI7</accession>
<evidence type="ECO:0000256" key="8">
    <source>
        <dbReference type="SAM" id="MobiDB-lite"/>
    </source>
</evidence>
<dbReference type="InterPro" id="IPR010760">
    <property type="entry name" value="DNA-repair_Swi5"/>
</dbReference>
<gene>
    <name evidence="9" type="ORF">NYPRO_LOCUS1230</name>
</gene>
<keyword evidence="10" id="KW-1185">Reference proteome</keyword>
<comment type="function">
    <text evidence="6">Component of the SWI5-SFR1 complex, a complex required for double-strand break repair via homologous recombination.</text>
</comment>
<comment type="caution">
    <text evidence="9">The sequence shown here is derived from an EMBL/GenBank/DDBJ whole genome shotgun (WGS) entry which is preliminary data.</text>
</comment>
<keyword evidence="4" id="KW-0234">DNA repair</keyword>
<organism evidence="9 10">
    <name type="scientific">Nyctereutes procyonoides</name>
    <name type="common">Raccoon dog</name>
    <name type="synonym">Canis procyonoides</name>
    <dbReference type="NCBI Taxonomy" id="34880"/>
    <lineage>
        <taxon>Eukaryota</taxon>
        <taxon>Metazoa</taxon>
        <taxon>Chordata</taxon>
        <taxon>Craniata</taxon>
        <taxon>Vertebrata</taxon>
        <taxon>Euteleostomi</taxon>
        <taxon>Mammalia</taxon>
        <taxon>Eutheria</taxon>
        <taxon>Laurasiatheria</taxon>
        <taxon>Carnivora</taxon>
        <taxon>Caniformia</taxon>
        <taxon>Canidae</taxon>
        <taxon>Nyctereutes</taxon>
    </lineage>
</organism>
<dbReference type="FunFam" id="1.20.5.170:FF:000056">
    <property type="entry name" value="DNA repair protein SWI5 homolog"/>
    <property type="match status" value="1"/>
</dbReference>
<dbReference type="Pfam" id="PF07061">
    <property type="entry name" value="Swi5"/>
    <property type="match status" value="1"/>
</dbReference>
<name>A0A811XYI7_NYCPR</name>
<comment type="similarity">
    <text evidence="1">Belongs to the SWI5/SAE3 family.</text>
</comment>
<dbReference type="PANTHER" id="PTHR28529:SF2">
    <property type="entry name" value="DNA REPAIR PROTEIN SWI5 HOMOLOG"/>
    <property type="match status" value="1"/>
</dbReference>
<evidence type="ECO:0000256" key="4">
    <source>
        <dbReference type="ARBA" id="ARBA00023204"/>
    </source>
</evidence>
<dbReference type="Proteomes" id="UP000645828">
    <property type="component" value="Unassembled WGS sequence"/>
</dbReference>
<evidence type="ECO:0000256" key="2">
    <source>
        <dbReference type="ARBA" id="ARBA00019825"/>
    </source>
</evidence>
<evidence type="ECO:0000313" key="9">
    <source>
        <dbReference type="EMBL" id="CAD7667952.1"/>
    </source>
</evidence>
<protein>
    <recommendedName>
        <fullName evidence="2">DNA repair protein SWI5 homolog</fullName>
    </recommendedName>
    <alternativeName>
        <fullName evidence="5">Protein SAE3 homolog</fullName>
    </alternativeName>
</protein>
<dbReference type="GO" id="GO:0000724">
    <property type="term" value="P:double-strand break repair via homologous recombination"/>
    <property type="evidence" value="ECO:0007669"/>
    <property type="project" value="UniProtKB-ARBA"/>
</dbReference>
<dbReference type="EMBL" id="CAJHUB010000649">
    <property type="protein sequence ID" value="CAD7667952.1"/>
    <property type="molecule type" value="Genomic_DNA"/>
</dbReference>
<evidence type="ECO:0000313" key="10">
    <source>
        <dbReference type="Proteomes" id="UP000645828"/>
    </source>
</evidence>
<evidence type="ECO:0000256" key="3">
    <source>
        <dbReference type="ARBA" id="ARBA00022763"/>
    </source>
</evidence>
<dbReference type="AlphaFoldDB" id="A0A811XYI7"/>
<evidence type="ECO:0000256" key="5">
    <source>
        <dbReference type="ARBA" id="ARBA00030081"/>
    </source>
</evidence>
<sequence length="182" mass="19725">MGVVSLCPRPPRGGGRGLVLPGARASSHPTVGVSVRRFRGPGGPEGPLSRPALDSSALHTPPRRGPRTPGLRRTQPGLSQSCRGAFQSPRPSPKSGQADGASKDSLRLDIQKLKEKRDLLDKEITQLISEGYSVDELEDHISQLHEYNDIKDIGQMLLGKLAMIRGVTTKELYPEFGLEMND</sequence>
<dbReference type="Gene3D" id="1.20.5.170">
    <property type="match status" value="1"/>
</dbReference>
<feature type="compositionally biased region" description="Low complexity" evidence="8">
    <location>
        <begin position="67"/>
        <end position="77"/>
    </location>
</feature>
<dbReference type="PANTHER" id="PTHR28529">
    <property type="entry name" value="DNA REPAIR PROTEIN SWI5 HOMOLOG"/>
    <property type="match status" value="1"/>
</dbReference>
<dbReference type="GO" id="GO:0032798">
    <property type="term" value="C:Swi5-Sfr1 complex"/>
    <property type="evidence" value="ECO:0007669"/>
    <property type="project" value="TreeGrafter"/>
</dbReference>
<evidence type="ECO:0000256" key="7">
    <source>
        <dbReference type="ARBA" id="ARBA00065229"/>
    </source>
</evidence>
<dbReference type="GO" id="GO:0034974">
    <property type="term" value="C:Swi5-Swi2 complex"/>
    <property type="evidence" value="ECO:0007669"/>
    <property type="project" value="TreeGrafter"/>
</dbReference>
<comment type="subunit">
    <text evidence="7">Component of the SWI5-SFR1 complex. Interacts with RAD51.</text>
</comment>